<evidence type="ECO:0000259" key="3">
    <source>
        <dbReference type="Pfam" id="PF03413"/>
    </source>
</evidence>
<evidence type="ECO:0000256" key="2">
    <source>
        <dbReference type="SAM" id="Phobius"/>
    </source>
</evidence>
<evidence type="ECO:0000256" key="1">
    <source>
        <dbReference type="SAM" id="MobiDB-lite"/>
    </source>
</evidence>
<feature type="region of interest" description="Disordered" evidence="1">
    <location>
        <begin position="84"/>
        <end position="170"/>
    </location>
</feature>
<proteinExistence type="predicted"/>
<feature type="compositionally biased region" description="Basic and acidic residues" evidence="1">
    <location>
        <begin position="133"/>
        <end position="145"/>
    </location>
</feature>
<feature type="compositionally biased region" description="Acidic residues" evidence="1">
    <location>
        <begin position="99"/>
        <end position="129"/>
    </location>
</feature>
<organism evidence="4 5">
    <name type="scientific">Lacicoccus qingdaonensis</name>
    <dbReference type="NCBI Taxonomy" id="576118"/>
    <lineage>
        <taxon>Bacteria</taxon>
        <taxon>Bacillati</taxon>
        <taxon>Bacillota</taxon>
        <taxon>Bacilli</taxon>
        <taxon>Bacillales</taxon>
        <taxon>Salinicoccaceae</taxon>
        <taxon>Lacicoccus</taxon>
    </lineage>
</organism>
<keyword evidence="2" id="KW-0472">Membrane</keyword>
<name>A0A1G9BP23_9BACL</name>
<feature type="region of interest" description="Disordered" evidence="1">
    <location>
        <begin position="263"/>
        <end position="284"/>
    </location>
</feature>
<dbReference type="RefSeq" id="WP_092984438.1">
    <property type="nucleotide sequence ID" value="NZ_FNFY01000003.1"/>
</dbReference>
<accession>A0A1G9BP23</accession>
<feature type="compositionally biased region" description="Low complexity" evidence="1">
    <location>
        <begin position="155"/>
        <end position="170"/>
    </location>
</feature>
<dbReference type="Pfam" id="PF03413">
    <property type="entry name" value="PepSY"/>
    <property type="match status" value="1"/>
</dbReference>
<dbReference type="AlphaFoldDB" id="A0A1G9BP23"/>
<gene>
    <name evidence="4" type="ORF">SAMN05216216_10352</name>
</gene>
<evidence type="ECO:0000313" key="4">
    <source>
        <dbReference type="EMBL" id="SDK41173.1"/>
    </source>
</evidence>
<sequence>MKTGKIVIAAVAVTLGVIIGIVFMNFMEADYINEDEVRAIVTDRYQGDISNVSLSENDDYFLVTVENEQYLYEITINRAESTVEDIKSSENPDYVAEKDTEETTSEESGTEGSDSEESGTEDSGTEESSSEGTDQKEEPAGDNKQGEGTSDETASESGSSESPSNESEAISMEEARDIAMNEVGGLYLHSTLNEEVSPSEYLIANLIDGDDEGAIVSVNAVNGTVNKVIFLDIEFDEIGDLESFMRQVASYNAQNQHYYIEYDDDDDWDDDDWDDDNDDDWDDD</sequence>
<feature type="domain" description="PepSY" evidence="3">
    <location>
        <begin position="169"/>
        <end position="225"/>
    </location>
</feature>
<keyword evidence="2" id="KW-1133">Transmembrane helix</keyword>
<evidence type="ECO:0000313" key="5">
    <source>
        <dbReference type="Proteomes" id="UP000199008"/>
    </source>
</evidence>
<dbReference type="InterPro" id="IPR025711">
    <property type="entry name" value="PepSY"/>
</dbReference>
<keyword evidence="5" id="KW-1185">Reference proteome</keyword>
<dbReference type="Proteomes" id="UP000199008">
    <property type="component" value="Unassembled WGS sequence"/>
</dbReference>
<feature type="transmembrane region" description="Helical" evidence="2">
    <location>
        <begin position="6"/>
        <end position="26"/>
    </location>
</feature>
<protein>
    <submittedName>
        <fullName evidence="4">Peptidase propeptide and YPEB domain-containing protein</fullName>
    </submittedName>
</protein>
<dbReference type="STRING" id="576118.SAMN05216216_10352"/>
<feature type="compositionally biased region" description="Basic and acidic residues" evidence="1">
    <location>
        <begin position="84"/>
        <end position="98"/>
    </location>
</feature>
<keyword evidence="2" id="KW-0812">Transmembrane</keyword>
<dbReference type="EMBL" id="FNFY01000003">
    <property type="protein sequence ID" value="SDK41173.1"/>
    <property type="molecule type" value="Genomic_DNA"/>
</dbReference>
<reference evidence="5" key="1">
    <citation type="submission" date="2016-10" db="EMBL/GenBank/DDBJ databases">
        <authorList>
            <person name="Varghese N."/>
            <person name="Submissions S."/>
        </authorList>
    </citation>
    <scope>NUCLEOTIDE SEQUENCE [LARGE SCALE GENOMIC DNA]</scope>
    <source>
        <strain evidence="5">CGMCC 1.8895</strain>
    </source>
</reference>